<comment type="similarity">
    <text evidence="1">Belongs to the mTERF family.</text>
</comment>
<keyword evidence="2" id="KW-0804">Transcription</keyword>
<dbReference type="Proteomes" id="UP001222027">
    <property type="component" value="Unassembled WGS sequence"/>
</dbReference>
<keyword evidence="2" id="KW-0806">Transcription termination</keyword>
<dbReference type="GO" id="GO:0006353">
    <property type="term" value="P:DNA-templated transcription termination"/>
    <property type="evidence" value="ECO:0007669"/>
    <property type="project" value="UniProtKB-KW"/>
</dbReference>
<proteinExistence type="inferred from homology"/>
<name>A0AAV8RBU3_ENSVE</name>
<evidence type="ECO:0000313" key="5">
    <source>
        <dbReference type="Proteomes" id="UP001222027"/>
    </source>
</evidence>
<dbReference type="AlphaFoldDB" id="A0AAV8RBU3"/>
<comment type="caution">
    <text evidence="4">The sequence shown here is derived from an EMBL/GenBank/DDBJ whole genome shotgun (WGS) entry which is preliminary data.</text>
</comment>
<dbReference type="InterPro" id="IPR038538">
    <property type="entry name" value="MTERF_sf"/>
</dbReference>
<dbReference type="Pfam" id="PF02536">
    <property type="entry name" value="mTERF"/>
    <property type="match status" value="1"/>
</dbReference>
<keyword evidence="2" id="KW-0805">Transcription regulation</keyword>
<sequence>MEESSGPTVGPEIHRHDKLQRLWRWADETGIWLDSFTLLREERSKQVPKVQMINEILDYIKGLGPNDEDLHKLQKKFPDVLGCSLVDEVLTSIDMLKKDWGIQGRTLRNLLLLRNPKVLGYNVDSFRTPSQGMLGRSSAVTLPTREYSASYSLLLDTSIPIPNLVLPICKSSCGVRPVVRMSANQNKSCNSKKWRIHSVEQVQAVLSEDEQKKTWETCIEILSTLNFSIEEADSILKKAFGWVHSPYWGEERSKEVPKVQKINEMLDYIKGLGLNDEDLYKLLKKFPEVLGCSLVNEVQTNIGMLEKDWGIKGKALRNLLIRNPKVLGYNVDCKGDCMAQCTRCWVRF</sequence>
<dbReference type="InterPro" id="IPR003690">
    <property type="entry name" value="MTERF"/>
</dbReference>
<evidence type="ECO:0000256" key="1">
    <source>
        <dbReference type="ARBA" id="ARBA00007692"/>
    </source>
</evidence>
<keyword evidence="5" id="KW-1185">Reference proteome</keyword>
<evidence type="ECO:0000256" key="3">
    <source>
        <dbReference type="ARBA" id="ARBA00022946"/>
    </source>
</evidence>
<organism evidence="4 5">
    <name type="scientific">Ensete ventricosum</name>
    <name type="common">Abyssinian banana</name>
    <name type="synonym">Musa ensete</name>
    <dbReference type="NCBI Taxonomy" id="4639"/>
    <lineage>
        <taxon>Eukaryota</taxon>
        <taxon>Viridiplantae</taxon>
        <taxon>Streptophyta</taxon>
        <taxon>Embryophyta</taxon>
        <taxon>Tracheophyta</taxon>
        <taxon>Spermatophyta</taxon>
        <taxon>Magnoliopsida</taxon>
        <taxon>Liliopsida</taxon>
        <taxon>Zingiberales</taxon>
        <taxon>Musaceae</taxon>
        <taxon>Ensete</taxon>
    </lineage>
</organism>
<dbReference type="Gene3D" id="1.25.70.10">
    <property type="entry name" value="Transcription termination factor 3, mitochondrial"/>
    <property type="match status" value="2"/>
</dbReference>
<dbReference type="PANTHER" id="PTHR13068">
    <property type="entry name" value="CGI-12 PROTEIN-RELATED"/>
    <property type="match status" value="1"/>
</dbReference>
<evidence type="ECO:0000313" key="4">
    <source>
        <dbReference type="EMBL" id="KAJ8498202.1"/>
    </source>
</evidence>
<dbReference type="FunFam" id="1.25.70.10:FF:000013">
    <property type="entry name" value="uncharacterized protein LOC106769908"/>
    <property type="match status" value="1"/>
</dbReference>
<evidence type="ECO:0000256" key="2">
    <source>
        <dbReference type="ARBA" id="ARBA00022472"/>
    </source>
</evidence>
<keyword evidence="3" id="KW-0809">Transit peptide</keyword>
<reference evidence="4 5" key="1">
    <citation type="submission" date="2022-12" db="EMBL/GenBank/DDBJ databases">
        <title>Chromosome-scale assembly of the Ensete ventricosum genome.</title>
        <authorList>
            <person name="Dussert Y."/>
            <person name="Stocks J."/>
            <person name="Wendawek A."/>
            <person name="Woldeyes F."/>
            <person name="Nichols R.A."/>
            <person name="Borrell J.S."/>
        </authorList>
    </citation>
    <scope>NUCLEOTIDE SEQUENCE [LARGE SCALE GENOMIC DNA]</scope>
    <source>
        <strain evidence="5">cv. Maze</strain>
        <tissue evidence="4">Seeds</tissue>
    </source>
</reference>
<dbReference type="SMART" id="SM00733">
    <property type="entry name" value="Mterf"/>
    <property type="match status" value="3"/>
</dbReference>
<gene>
    <name evidence="4" type="ORF">OPV22_008754</name>
</gene>
<dbReference type="EMBL" id="JAQQAF010000003">
    <property type="protein sequence ID" value="KAJ8498202.1"/>
    <property type="molecule type" value="Genomic_DNA"/>
</dbReference>
<dbReference type="PANTHER" id="PTHR13068:SF192">
    <property type="entry name" value="MITOCHONDRIAL TRANSCRIPTION TERMINATION FACTOR FAMILY PROTEIN"/>
    <property type="match status" value="1"/>
</dbReference>
<protein>
    <submittedName>
        <fullName evidence="4">Uncharacterized protein</fullName>
    </submittedName>
</protein>
<dbReference type="GO" id="GO:0003676">
    <property type="term" value="F:nucleic acid binding"/>
    <property type="evidence" value="ECO:0007669"/>
    <property type="project" value="InterPro"/>
</dbReference>
<accession>A0AAV8RBU3</accession>